<evidence type="ECO:0000313" key="2">
    <source>
        <dbReference type="EMBL" id="KHE94165.1"/>
    </source>
</evidence>
<organism evidence="2 3">
    <name type="scientific">Candidatus Scalindua brodae</name>
    <dbReference type="NCBI Taxonomy" id="237368"/>
    <lineage>
        <taxon>Bacteria</taxon>
        <taxon>Pseudomonadati</taxon>
        <taxon>Planctomycetota</taxon>
        <taxon>Candidatus Brocadiia</taxon>
        <taxon>Candidatus Brocadiales</taxon>
        <taxon>Candidatus Scalinduaceae</taxon>
        <taxon>Candidatus Scalindua</taxon>
    </lineage>
</organism>
<evidence type="ECO:0000313" key="3">
    <source>
        <dbReference type="Proteomes" id="UP000030652"/>
    </source>
</evidence>
<dbReference type="InterPro" id="IPR050154">
    <property type="entry name" value="UbiB_kinase"/>
</dbReference>
<comment type="similarity">
    <text evidence="1">Belongs to the protein kinase superfamily. ADCK protein kinase family.</text>
</comment>
<sequence>MFLGVITQKIQNIDRLRQIIQVLVKYGFGYIIDRLKIDHKIIRKNLIVFGPVKRLDIYDMSMPVRARKVLEELEPAFIKLGQILSTRPDIIPLEFCKEFEKLQDDVPPFEYKKVEEVRLLYQWAW</sequence>
<dbReference type="PANTHER" id="PTHR10566:SF113">
    <property type="entry name" value="PROTEIN ACTIVITY OF BC1 COMPLEX KINASE 7, CHLOROPLASTIC"/>
    <property type="match status" value="1"/>
</dbReference>
<dbReference type="Proteomes" id="UP000030652">
    <property type="component" value="Unassembled WGS sequence"/>
</dbReference>
<gene>
    <name evidence="2" type="ORF">SCABRO_00059</name>
</gene>
<dbReference type="EMBL" id="JRYO01000007">
    <property type="protein sequence ID" value="KHE94165.1"/>
    <property type="molecule type" value="Genomic_DNA"/>
</dbReference>
<reference evidence="2 3" key="1">
    <citation type="submission" date="2014-10" db="EMBL/GenBank/DDBJ databases">
        <title>Draft genome of anammox bacterium scalindua brodae, obtained using differential coverage binning of sequence data from two enrichment reactors.</title>
        <authorList>
            <person name="Speth D.R."/>
            <person name="Russ L."/>
            <person name="Kartal B."/>
            <person name="Op den Camp H.J."/>
            <person name="Dutilh B.E."/>
            <person name="Jetten M.S."/>
        </authorList>
    </citation>
    <scope>NUCLEOTIDE SEQUENCE [LARGE SCALE GENOMIC DNA]</scope>
    <source>
        <strain evidence="2">RU1</strain>
    </source>
</reference>
<comment type="caution">
    <text evidence="2">The sequence shown here is derived from an EMBL/GenBank/DDBJ whole genome shotgun (WGS) entry which is preliminary data.</text>
</comment>
<accession>A0A0B0EU18</accession>
<proteinExistence type="inferred from homology"/>
<name>A0A0B0EU18_9BACT</name>
<protein>
    <submittedName>
        <fullName evidence="2">Ubiquinone biosynthesis protein</fullName>
    </submittedName>
</protein>
<evidence type="ECO:0000256" key="1">
    <source>
        <dbReference type="ARBA" id="ARBA00009670"/>
    </source>
</evidence>
<dbReference type="eggNOG" id="COG0661">
    <property type="taxonomic scope" value="Bacteria"/>
</dbReference>
<dbReference type="PANTHER" id="PTHR10566">
    <property type="entry name" value="CHAPERONE-ACTIVITY OF BC1 COMPLEX CABC1 -RELATED"/>
    <property type="match status" value="1"/>
</dbReference>
<keyword evidence="2" id="KW-0830">Ubiquinone</keyword>
<dbReference type="AlphaFoldDB" id="A0A0B0EU18"/>